<evidence type="ECO:0000313" key="1">
    <source>
        <dbReference type="EMBL" id="RWR83301.1"/>
    </source>
</evidence>
<keyword evidence="1" id="KW-0808">Transferase</keyword>
<organism evidence="1 2">
    <name type="scientific">Cinnamomum micranthum f. kanehirae</name>
    <dbReference type="NCBI Taxonomy" id="337451"/>
    <lineage>
        <taxon>Eukaryota</taxon>
        <taxon>Viridiplantae</taxon>
        <taxon>Streptophyta</taxon>
        <taxon>Embryophyta</taxon>
        <taxon>Tracheophyta</taxon>
        <taxon>Spermatophyta</taxon>
        <taxon>Magnoliopsida</taxon>
        <taxon>Magnoliidae</taxon>
        <taxon>Laurales</taxon>
        <taxon>Lauraceae</taxon>
        <taxon>Cinnamomum</taxon>
    </lineage>
</organism>
<reference evidence="1 2" key="1">
    <citation type="journal article" date="2019" name="Nat. Plants">
        <title>Stout camphor tree genome fills gaps in understanding of flowering plant genome evolution.</title>
        <authorList>
            <person name="Chaw S.M."/>
            <person name="Liu Y.C."/>
            <person name="Wu Y.W."/>
            <person name="Wang H.Y."/>
            <person name="Lin C.I."/>
            <person name="Wu C.S."/>
            <person name="Ke H.M."/>
            <person name="Chang L.Y."/>
            <person name="Hsu C.Y."/>
            <person name="Yang H.T."/>
            <person name="Sudianto E."/>
            <person name="Hsu M.H."/>
            <person name="Wu K.P."/>
            <person name="Wang L.N."/>
            <person name="Leebens-Mack J.H."/>
            <person name="Tsai I.J."/>
        </authorList>
    </citation>
    <scope>NUCLEOTIDE SEQUENCE [LARGE SCALE GENOMIC DNA]</scope>
    <source>
        <strain evidence="2">cv. Chaw 1501</strain>
        <tissue evidence="1">Young leaves</tissue>
    </source>
</reference>
<comment type="caution">
    <text evidence="1">The sequence shown here is derived from an EMBL/GenBank/DDBJ whole genome shotgun (WGS) entry which is preliminary data.</text>
</comment>
<dbReference type="GO" id="GO:0016740">
    <property type="term" value="F:transferase activity"/>
    <property type="evidence" value="ECO:0007669"/>
    <property type="project" value="UniProtKB-KW"/>
</dbReference>
<dbReference type="Gene3D" id="3.40.50.300">
    <property type="entry name" value="P-loop containing nucleotide triphosphate hydrolases"/>
    <property type="match status" value="1"/>
</dbReference>
<evidence type="ECO:0000313" key="2">
    <source>
        <dbReference type="Proteomes" id="UP000283530"/>
    </source>
</evidence>
<dbReference type="PANTHER" id="PTHR32175">
    <property type="entry name" value="PROTEIN, PUTATIVE, EXPRESSED-RELATED"/>
    <property type="match status" value="1"/>
</dbReference>
<accession>A0A443NXT3</accession>
<dbReference type="InterPro" id="IPR027417">
    <property type="entry name" value="P-loop_NTPase"/>
</dbReference>
<dbReference type="AlphaFoldDB" id="A0A443NXT3"/>
<dbReference type="SUPFAM" id="SSF52540">
    <property type="entry name" value="P-loop containing nucleoside triphosphate hydrolases"/>
    <property type="match status" value="1"/>
</dbReference>
<dbReference type="STRING" id="337451.A0A443NXT3"/>
<dbReference type="OrthoDB" id="2015035at2759"/>
<dbReference type="PANTHER" id="PTHR32175:SF26">
    <property type="entry name" value="PROTEIN, PUTATIVE, EXPRESSED-RELATED"/>
    <property type="match status" value="1"/>
</dbReference>
<dbReference type="EMBL" id="QPKB01000004">
    <property type="protein sequence ID" value="RWR83301.1"/>
    <property type="molecule type" value="Genomic_DNA"/>
</dbReference>
<sequence>MADDFSQDMLGTKASKRQIRTHVDLKILKDIPLYTNVQLNVEHCQISGTQPNESLYLHFPEPKAYSRDECICNPVHFFAILSMQRSGSGWFETLLNSHLNVSSNGELFSVKPRRSNISAVLSTLDKVYNLDWYSSAAKNECSAAVGFKWMLNQGVLAYHDEMVDYFNSKGVSAVFLFRRNLLSRMISILANNYDHDAKQLNGTHKSHVHSKTEAKVLAKFKPTINITLLLPELERAEQMATNALKYFNNTRHIVLFYEDLVKNHTKLQDVQDFLNLPRRELESRQVKIHTKPLSKQISNWDDVCEKLKGTKYERFLKGT</sequence>
<keyword evidence="2" id="KW-1185">Reference proteome</keyword>
<gene>
    <name evidence="1" type="ORF">CKAN_01205300</name>
</gene>
<name>A0A443NXT3_9MAGN</name>
<proteinExistence type="predicted"/>
<dbReference type="Proteomes" id="UP000283530">
    <property type="component" value="Unassembled WGS sequence"/>
</dbReference>
<dbReference type="InterPro" id="IPR052796">
    <property type="entry name" value="Nod_factor_sulfotransferase"/>
</dbReference>
<protein>
    <submittedName>
        <fullName evidence="1">Sulfotransferase domain-containing protein</fullName>
    </submittedName>
</protein>